<evidence type="ECO:0000256" key="4">
    <source>
        <dbReference type="ARBA" id="ARBA00022490"/>
    </source>
</evidence>
<protein>
    <submittedName>
        <fullName evidence="8">Uncharacterized protein</fullName>
    </submittedName>
</protein>
<comment type="similarity">
    <text evidence="3">Belongs to the JUPITER family.</text>
</comment>
<proteinExistence type="inferred from homology"/>
<keyword evidence="4" id="KW-0963">Cytoplasm</keyword>
<evidence type="ECO:0000313" key="8">
    <source>
        <dbReference type="Ensembl" id="ENSLCNP00005019630.1"/>
    </source>
</evidence>
<evidence type="ECO:0000256" key="3">
    <source>
        <dbReference type="ARBA" id="ARBA00008329"/>
    </source>
</evidence>
<evidence type="ECO:0000313" key="9">
    <source>
        <dbReference type="Proteomes" id="UP000472241"/>
    </source>
</evidence>
<evidence type="ECO:0000256" key="6">
    <source>
        <dbReference type="ARBA" id="ARBA00023242"/>
    </source>
</evidence>
<dbReference type="GO" id="GO:0005737">
    <property type="term" value="C:cytoplasm"/>
    <property type="evidence" value="ECO:0007669"/>
    <property type="project" value="UniProtKB-SubCell"/>
</dbReference>
<comment type="subcellular location">
    <subcellularLocation>
        <location evidence="2">Cytoplasm</location>
    </subcellularLocation>
    <subcellularLocation>
        <location evidence="1">Nucleus</location>
    </subcellularLocation>
</comment>
<dbReference type="Ensembl" id="ENSLCNT00005021981.1">
    <property type="protein sequence ID" value="ENSLCNP00005019630.1"/>
    <property type="gene ID" value="ENSLCNG00005012826.1"/>
</dbReference>
<keyword evidence="6" id="KW-0539">Nucleus</keyword>
<dbReference type="GO" id="GO:0005634">
    <property type="term" value="C:nucleus"/>
    <property type="evidence" value="ECO:0007669"/>
    <property type="project" value="UniProtKB-SubCell"/>
</dbReference>
<evidence type="ECO:0000256" key="5">
    <source>
        <dbReference type="ARBA" id="ARBA00022553"/>
    </source>
</evidence>
<dbReference type="PANTHER" id="PTHR34930:SF5">
    <property type="entry name" value="JUPITER MICROTUBULE ASSOCIATED HOMOLOG 2"/>
    <property type="match status" value="1"/>
</dbReference>
<evidence type="ECO:0000256" key="1">
    <source>
        <dbReference type="ARBA" id="ARBA00004123"/>
    </source>
</evidence>
<evidence type="ECO:0000256" key="2">
    <source>
        <dbReference type="ARBA" id="ARBA00004496"/>
    </source>
</evidence>
<dbReference type="Proteomes" id="UP000472241">
    <property type="component" value="Unplaced"/>
</dbReference>
<organism evidence="8 9">
    <name type="scientific">Lynx canadensis</name>
    <name type="common">Canada lynx</name>
    <name type="synonym">Felis canadensis</name>
    <dbReference type="NCBI Taxonomy" id="61383"/>
    <lineage>
        <taxon>Eukaryota</taxon>
        <taxon>Metazoa</taxon>
        <taxon>Chordata</taxon>
        <taxon>Craniata</taxon>
        <taxon>Vertebrata</taxon>
        <taxon>Euteleostomi</taxon>
        <taxon>Mammalia</taxon>
        <taxon>Eutheria</taxon>
        <taxon>Laurasiatheria</taxon>
        <taxon>Carnivora</taxon>
        <taxon>Feliformia</taxon>
        <taxon>Felidae</taxon>
        <taxon>Felinae</taxon>
        <taxon>Lynx</taxon>
    </lineage>
</organism>
<evidence type="ECO:0000256" key="7">
    <source>
        <dbReference type="SAM" id="MobiDB-lite"/>
    </source>
</evidence>
<name>A0A667H0S6_LYNCA</name>
<reference evidence="8" key="1">
    <citation type="submission" date="2025-08" db="UniProtKB">
        <authorList>
            <consortium name="Ensembl"/>
        </authorList>
    </citation>
    <scope>IDENTIFICATION</scope>
</reference>
<feature type="region of interest" description="Disordered" evidence="7">
    <location>
        <begin position="25"/>
        <end position="58"/>
    </location>
</feature>
<sequence length="67" mass="7433">MTEWLASSRAVKPSGGELSNCFVSPEEAVPSSRPKRKASNIFGPIEEPQDIPTRTKIPGRRRSCFLM</sequence>
<accession>A0A667H0S6</accession>
<reference evidence="8" key="2">
    <citation type="submission" date="2025-09" db="UniProtKB">
        <authorList>
            <consortium name="Ensembl"/>
        </authorList>
    </citation>
    <scope>IDENTIFICATION</scope>
</reference>
<dbReference type="AlphaFoldDB" id="A0A667H0S6"/>
<dbReference type="InterPro" id="IPR033335">
    <property type="entry name" value="JUPITER"/>
</dbReference>
<keyword evidence="9" id="KW-1185">Reference proteome</keyword>
<dbReference type="PANTHER" id="PTHR34930">
    <property type="entry name" value="GEO05313P1"/>
    <property type="match status" value="1"/>
</dbReference>
<keyword evidence="5" id="KW-0597">Phosphoprotein</keyword>